<keyword evidence="5" id="KW-0539">Nucleus</keyword>
<feature type="domain" description="U3 small nucleolar RNA-associated protein 15 C-terminal" evidence="7">
    <location>
        <begin position="382"/>
        <end position="528"/>
    </location>
</feature>
<dbReference type="PANTHER" id="PTHR19924">
    <property type="entry name" value="UTP15 U3 SMALL NUCLEOLAR RNA-ASSOCIATED PROTEIN 15 FAMILY MEMBER"/>
    <property type="match status" value="1"/>
</dbReference>
<dbReference type="Pfam" id="PF00400">
    <property type="entry name" value="WD40"/>
    <property type="match status" value="3"/>
</dbReference>
<dbReference type="PROSITE" id="PS00678">
    <property type="entry name" value="WD_REPEATS_1"/>
    <property type="match status" value="1"/>
</dbReference>
<feature type="repeat" description="WD" evidence="6">
    <location>
        <begin position="256"/>
        <end position="288"/>
    </location>
</feature>
<gene>
    <name evidence="8" type="ORF">GOMPHAMPRED_002055</name>
</gene>
<evidence type="ECO:0000313" key="9">
    <source>
        <dbReference type="Proteomes" id="UP000664169"/>
    </source>
</evidence>
<reference evidence="8" key="1">
    <citation type="submission" date="2021-03" db="EMBL/GenBank/DDBJ databases">
        <authorList>
            <person name="Tagirdzhanova G."/>
        </authorList>
    </citation>
    <scope>NUCLEOTIDE SEQUENCE</scope>
</reference>
<organism evidence="8 9">
    <name type="scientific">Gomphillus americanus</name>
    <dbReference type="NCBI Taxonomy" id="1940652"/>
    <lineage>
        <taxon>Eukaryota</taxon>
        <taxon>Fungi</taxon>
        <taxon>Dikarya</taxon>
        <taxon>Ascomycota</taxon>
        <taxon>Pezizomycotina</taxon>
        <taxon>Lecanoromycetes</taxon>
        <taxon>OSLEUM clade</taxon>
        <taxon>Ostropomycetidae</taxon>
        <taxon>Ostropales</taxon>
        <taxon>Graphidaceae</taxon>
        <taxon>Gomphilloideae</taxon>
        <taxon>Gomphillus</taxon>
    </lineage>
</organism>
<evidence type="ECO:0000313" key="8">
    <source>
        <dbReference type="EMBL" id="CAF9920323.1"/>
    </source>
</evidence>
<dbReference type="OrthoDB" id="431715at2759"/>
<dbReference type="PANTHER" id="PTHR19924:SF26">
    <property type="entry name" value="U3 SMALL NUCLEOLAR RNA-ASSOCIATED PROTEIN 15 HOMOLOG"/>
    <property type="match status" value="1"/>
</dbReference>
<dbReference type="InterPro" id="IPR015943">
    <property type="entry name" value="WD40/YVTN_repeat-like_dom_sf"/>
</dbReference>
<dbReference type="PROSITE" id="PS50294">
    <property type="entry name" value="WD_REPEATS_REGION"/>
    <property type="match status" value="3"/>
</dbReference>
<dbReference type="InterPro" id="IPR019775">
    <property type="entry name" value="WD40_repeat_CS"/>
</dbReference>
<evidence type="ECO:0000256" key="2">
    <source>
        <dbReference type="ARBA" id="ARBA00022552"/>
    </source>
</evidence>
<dbReference type="GO" id="GO:0006364">
    <property type="term" value="P:rRNA processing"/>
    <property type="evidence" value="ECO:0007669"/>
    <property type="project" value="UniProtKB-KW"/>
</dbReference>
<name>A0A8H3FE50_9LECA</name>
<evidence type="ECO:0000256" key="6">
    <source>
        <dbReference type="PROSITE-ProRule" id="PRU00221"/>
    </source>
</evidence>
<dbReference type="SUPFAM" id="SSF50978">
    <property type="entry name" value="WD40 repeat-like"/>
    <property type="match status" value="1"/>
</dbReference>
<comment type="subcellular location">
    <subcellularLocation>
        <location evidence="1">Nucleus</location>
        <location evidence="1">Nucleolus</location>
    </subcellularLocation>
</comment>
<evidence type="ECO:0000256" key="5">
    <source>
        <dbReference type="ARBA" id="ARBA00023242"/>
    </source>
</evidence>
<feature type="repeat" description="WD" evidence="6">
    <location>
        <begin position="128"/>
        <end position="170"/>
    </location>
</feature>
<comment type="caution">
    <text evidence="8">The sequence shown here is derived from an EMBL/GenBank/DDBJ whole genome shotgun (WGS) entry which is preliminary data.</text>
</comment>
<protein>
    <recommendedName>
        <fullName evidence="7">U3 small nucleolar RNA-associated protein 15 C-terminal domain-containing protein</fullName>
    </recommendedName>
</protein>
<evidence type="ECO:0000256" key="1">
    <source>
        <dbReference type="ARBA" id="ARBA00004604"/>
    </source>
</evidence>
<dbReference type="InterPro" id="IPR001680">
    <property type="entry name" value="WD40_rpt"/>
</dbReference>
<dbReference type="InterPro" id="IPR036322">
    <property type="entry name" value="WD40_repeat_dom_sf"/>
</dbReference>
<dbReference type="InterPro" id="IPR020472">
    <property type="entry name" value="WD40_PAC1"/>
</dbReference>
<evidence type="ECO:0000256" key="4">
    <source>
        <dbReference type="ARBA" id="ARBA00022737"/>
    </source>
</evidence>
<evidence type="ECO:0000259" key="7">
    <source>
        <dbReference type="Pfam" id="PF09384"/>
    </source>
</evidence>
<keyword evidence="4" id="KW-0677">Repeat</keyword>
<dbReference type="EMBL" id="CAJPDQ010000015">
    <property type="protein sequence ID" value="CAF9920323.1"/>
    <property type="molecule type" value="Genomic_DNA"/>
</dbReference>
<keyword evidence="9" id="KW-1185">Reference proteome</keyword>
<feature type="repeat" description="WD" evidence="6">
    <location>
        <begin position="171"/>
        <end position="214"/>
    </location>
</feature>
<sequence>MAAQVVPITPIRLPTGPSTTTAEQRYWQSFKSPSLISSPSNNPITHVSFPAFTSAAQSTLTECFAVTSSRYVQLYSTRTRKIVKTLNRFNEPAHSAEIRRDGRVIVAGDESGLIQVFDVDSRAILKTWKEHKQPVWTTKFNPNETTQLMSASDDRTVRLWDLASQESVLTMSGHGDYVRCGAFMPGQAVGLVVSGSYDQTVKLWDPRAGNTSIMTFKHAAPVEAVLPMPVGTTILSAADNQMTVLDIIAGKPLQIVQNHQKTITTLALASNNTRVVSGGLDGHLKVYETAGWNVVYGSKYPSAILSLCMVTAGIGRDDRHLAVGMQSGLLSIRTRLSGQAKIRERERQKEMQALVEGRIAEHDKQQKKKLPSGIRKRLRGIDYKGEGADIIINLKQQSKRKKSSKWEKALHAGRYANSLDLALQLNDPSIAITALTTLRQRSALREALTNRDEEQLQPILRWIHRYIIDPRYVNICVEAGIIILDLYAAVVGQSPQVDALLSKLHHQVQREVDRAQQAWQTEGMLQMLMTP</sequence>
<dbReference type="Proteomes" id="UP000664169">
    <property type="component" value="Unassembled WGS sequence"/>
</dbReference>
<proteinExistence type="predicted"/>
<keyword evidence="3 6" id="KW-0853">WD repeat</keyword>
<dbReference type="PRINTS" id="PR00320">
    <property type="entry name" value="GPROTEINBRPT"/>
</dbReference>
<dbReference type="Gene3D" id="2.130.10.10">
    <property type="entry name" value="YVTN repeat-like/Quinoprotein amine dehydrogenase"/>
    <property type="match status" value="2"/>
</dbReference>
<dbReference type="Pfam" id="PF09384">
    <property type="entry name" value="UTP15_C"/>
    <property type="match status" value="1"/>
</dbReference>
<dbReference type="SMART" id="SM00320">
    <property type="entry name" value="WD40"/>
    <property type="match status" value="5"/>
</dbReference>
<dbReference type="AlphaFoldDB" id="A0A8H3FE50"/>
<evidence type="ECO:0000256" key="3">
    <source>
        <dbReference type="ARBA" id="ARBA00022574"/>
    </source>
</evidence>
<dbReference type="InterPro" id="IPR018983">
    <property type="entry name" value="U3_snoRNA-assocProt_15_C"/>
</dbReference>
<keyword evidence="2" id="KW-0698">rRNA processing</keyword>
<dbReference type="GO" id="GO:0005730">
    <property type="term" value="C:nucleolus"/>
    <property type="evidence" value="ECO:0007669"/>
    <property type="project" value="UniProtKB-SubCell"/>
</dbReference>
<accession>A0A8H3FE50</accession>
<dbReference type="GO" id="GO:0045943">
    <property type="term" value="P:positive regulation of transcription by RNA polymerase I"/>
    <property type="evidence" value="ECO:0007669"/>
    <property type="project" value="TreeGrafter"/>
</dbReference>
<dbReference type="PROSITE" id="PS50082">
    <property type="entry name" value="WD_REPEATS_2"/>
    <property type="match status" value="3"/>
</dbReference>